<dbReference type="Gene3D" id="3.55.40.20">
    <property type="entry name" value="Iron/manganese superoxide dismutase, C-terminal domain"/>
    <property type="match status" value="1"/>
</dbReference>
<dbReference type="SUPFAM" id="SSF54719">
    <property type="entry name" value="Fe,Mn superoxide dismutase (SOD), C-terminal domain"/>
    <property type="match status" value="1"/>
</dbReference>
<evidence type="ECO:0000256" key="2">
    <source>
        <dbReference type="ARBA" id="ARBA00012682"/>
    </source>
</evidence>
<evidence type="ECO:0000313" key="8">
    <source>
        <dbReference type="EMBL" id="AEI39167.1"/>
    </source>
</evidence>
<dbReference type="Proteomes" id="UP000006620">
    <property type="component" value="Chromosome"/>
</dbReference>
<dbReference type="FunFam" id="3.55.40.20:FF:000004">
    <property type="entry name" value="Superoxide dismutase [Fe]"/>
    <property type="match status" value="1"/>
</dbReference>
<dbReference type="EC" id="1.15.1.1" evidence="2"/>
<accession>F8FQ25</accession>
<dbReference type="PANTHER" id="PTHR11404">
    <property type="entry name" value="SUPEROXIDE DISMUTASE 2"/>
    <property type="match status" value="1"/>
</dbReference>
<organism evidence="8 9">
    <name type="scientific">Paenibacillus mucilaginosus (strain KNP414)</name>
    <dbReference type="NCBI Taxonomy" id="1036673"/>
    <lineage>
        <taxon>Bacteria</taxon>
        <taxon>Bacillati</taxon>
        <taxon>Bacillota</taxon>
        <taxon>Bacilli</taxon>
        <taxon>Bacillales</taxon>
        <taxon>Paenibacillaceae</taxon>
        <taxon>Paenibacillus</taxon>
    </lineage>
</organism>
<dbReference type="InterPro" id="IPR036314">
    <property type="entry name" value="SOD_C_sf"/>
</dbReference>
<dbReference type="InterPro" id="IPR050265">
    <property type="entry name" value="Fe/Mn_Superoxide_Dismutase"/>
</dbReference>
<dbReference type="GO" id="GO:0046872">
    <property type="term" value="F:metal ion binding"/>
    <property type="evidence" value="ECO:0007669"/>
    <property type="project" value="UniProtKB-KW"/>
</dbReference>
<reference evidence="8 9" key="2">
    <citation type="journal article" date="2013" name="Genome Announc.">
        <title>Genome Sequence of Growth-Improving Paenibacillus mucilaginosus Strain KNP414.</title>
        <authorList>
            <person name="Lu J.J."/>
            <person name="Wang J.F."/>
            <person name="Hu X.F."/>
        </authorList>
    </citation>
    <scope>NUCLEOTIDE SEQUENCE [LARGE SCALE GENOMIC DNA]</scope>
    <source>
        <strain evidence="8 9">KNP414</strain>
    </source>
</reference>
<keyword evidence="4" id="KW-0560">Oxidoreductase</keyword>
<feature type="domain" description="Manganese/iron superoxide dismutase N-terminal" evidence="6">
    <location>
        <begin position="224"/>
        <end position="304"/>
    </location>
</feature>
<keyword evidence="3" id="KW-0479">Metal-binding</keyword>
<dbReference type="InterPro" id="IPR036324">
    <property type="entry name" value="Mn/Fe_SOD_N_sf"/>
</dbReference>
<dbReference type="PANTHER" id="PTHR11404:SF6">
    <property type="entry name" value="SUPEROXIDE DISMUTASE [MN], MITOCHONDRIAL"/>
    <property type="match status" value="1"/>
</dbReference>
<evidence type="ECO:0000256" key="1">
    <source>
        <dbReference type="ARBA" id="ARBA00008714"/>
    </source>
</evidence>
<reference evidence="9" key="1">
    <citation type="submission" date="2011-06" db="EMBL/GenBank/DDBJ databases">
        <title>Complete genome sequence of Paenibacillus mucilaginosus KNP414.</title>
        <authorList>
            <person name="Wang J."/>
            <person name="Hu S."/>
            <person name="Hu X."/>
            <person name="Zhang B."/>
            <person name="Dong D."/>
            <person name="Zhang S."/>
            <person name="Zhao K."/>
            <person name="Wu D."/>
        </authorList>
    </citation>
    <scope>NUCLEOTIDE SEQUENCE [LARGE SCALE GENOMIC DNA]</scope>
    <source>
        <strain evidence="9">KNP414</strain>
    </source>
</reference>
<dbReference type="PRINTS" id="PR01703">
    <property type="entry name" value="MNSODISMTASE"/>
</dbReference>
<feature type="region of interest" description="Disordered" evidence="5">
    <location>
        <begin position="146"/>
        <end position="198"/>
    </location>
</feature>
<dbReference type="PROSITE" id="PS00088">
    <property type="entry name" value="SOD_MN"/>
    <property type="match status" value="1"/>
</dbReference>
<dbReference type="Pfam" id="PF00081">
    <property type="entry name" value="Sod_Fe_N"/>
    <property type="match status" value="1"/>
</dbReference>
<dbReference type="Pfam" id="PF02777">
    <property type="entry name" value="Sod_Fe_C"/>
    <property type="match status" value="1"/>
</dbReference>
<dbReference type="PATRIC" id="fig|1036673.3.peg.493"/>
<dbReference type="InterPro" id="IPR019832">
    <property type="entry name" value="Mn/Fe_SOD_C"/>
</dbReference>
<evidence type="ECO:0000313" key="9">
    <source>
        <dbReference type="Proteomes" id="UP000006620"/>
    </source>
</evidence>
<dbReference type="RefSeq" id="WP_013914333.1">
    <property type="nucleotide sequence ID" value="NC_015690.1"/>
</dbReference>
<dbReference type="SUPFAM" id="SSF158430">
    <property type="entry name" value="Bacillus cereus metalloprotein-like"/>
    <property type="match status" value="1"/>
</dbReference>
<dbReference type="Pfam" id="PF11155">
    <property type="entry name" value="DUF2935"/>
    <property type="match status" value="1"/>
</dbReference>
<proteinExistence type="inferred from homology"/>
<evidence type="ECO:0000259" key="7">
    <source>
        <dbReference type="Pfam" id="PF02777"/>
    </source>
</evidence>
<gene>
    <name evidence="8" type="ordered locus">KNP414_00542</name>
</gene>
<feature type="domain" description="Manganese/iron superoxide dismutase C-terminal" evidence="7">
    <location>
        <begin position="311"/>
        <end position="413"/>
    </location>
</feature>
<evidence type="ECO:0000256" key="3">
    <source>
        <dbReference type="ARBA" id="ARBA00022723"/>
    </source>
</evidence>
<evidence type="ECO:0000259" key="6">
    <source>
        <dbReference type="Pfam" id="PF00081"/>
    </source>
</evidence>
<evidence type="ECO:0000256" key="5">
    <source>
        <dbReference type="SAM" id="MobiDB-lite"/>
    </source>
</evidence>
<dbReference type="Gene3D" id="1.20.1260.120">
    <property type="entry name" value="Protein of unknown function DUF2935"/>
    <property type="match status" value="1"/>
</dbReference>
<dbReference type="InterPro" id="IPR019831">
    <property type="entry name" value="Mn/Fe_SOD_N"/>
</dbReference>
<dbReference type="InterPro" id="IPR021328">
    <property type="entry name" value="CotB-like"/>
</dbReference>
<name>F8FQ25_PAEMK</name>
<dbReference type="InterPro" id="IPR001189">
    <property type="entry name" value="Mn/Fe_SOD"/>
</dbReference>
<protein>
    <recommendedName>
        <fullName evidence="2">superoxide dismutase</fullName>
        <ecNumber evidence="2">1.15.1.1</ecNumber>
    </recommendedName>
</protein>
<dbReference type="GO" id="GO:0004784">
    <property type="term" value="F:superoxide dismutase activity"/>
    <property type="evidence" value="ECO:0007669"/>
    <property type="project" value="UniProtKB-EC"/>
</dbReference>
<dbReference type="AlphaFoldDB" id="F8FQ25"/>
<comment type="similarity">
    <text evidence="1">Belongs to the iron/manganese superoxide dismutase family.</text>
</comment>
<dbReference type="InterPro" id="IPR019833">
    <property type="entry name" value="Mn/Fe_SOD_BS"/>
</dbReference>
<dbReference type="HOGENOM" id="CLU_031625_5_2_9"/>
<dbReference type="Gene3D" id="1.10.287.990">
    <property type="entry name" value="Fe,Mn superoxide dismutase (SOD) domain"/>
    <property type="match status" value="1"/>
</dbReference>
<dbReference type="KEGG" id="pms:KNP414_00542"/>
<dbReference type="EMBL" id="CP002869">
    <property type="protein sequence ID" value="AEI39167.1"/>
    <property type="molecule type" value="Genomic_DNA"/>
</dbReference>
<evidence type="ECO:0000256" key="4">
    <source>
        <dbReference type="ARBA" id="ARBA00023002"/>
    </source>
</evidence>
<sequence>MQYAYGALTPLRLLEETRFWKGQEREHTVVIRELAPALEPDYKRLLQEWEVVLARAETSAGRWIEALLRRPAPASPALRQEVRRFLEASAVQSQAFVRQLHLLMERSRTIRTQPPLRAILLHLIRESEYFLGVLQAAAGGPGAYEEGLSGGSFAPDDAQTGQEGQGGSDGHPLSAHDTGGDPSEAQPPEEPYDSSGATATQEGVWTMGIRPVPAYAKPVPIGGHRLPPLPYPYDALEPHIDKETMRLHHTKHHLSYVEGLNKAELALARAREIGDYALVKHWERETAFHGAGHYLHTLFWQVMKPGGGGPPTGTIAADLKKSFGGFSPFRKQFSAAAEKVEGGGWALLVWSPRSHRLEILQAEKHQNLSQWDVIPLLVLDVWEHAYYVRYRNDRARYIEAWWNTIHWEHVNERLEAARGLKWPPF</sequence>
<dbReference type="SUPFAM" id="SSF46609">
    <property type="entry name" value="Fe,Mn superoxide dismutase (SOD), N-terminal domain"/>
    <property type="match status" value="1"/>
</dbReference>